<dbReference type="InterPro" id="IPR036291">
    <property type="entry name" value="NAD(P)-bd_dom_sf"/>
</dbReference>
<dbReference type="RefSeq" id="WP_109676953.1">
    <property type="nucleotide sequence ID" value="NZ_CP086615.1"/>
</dbReference>
<reference evidence="2 3" key="1">
    <citation type="submission" date="2018-05" db="EMBL/GenBank/DDBJ databases">
        <title>Spiribacter halobius sp. nov., a moderately halophilic bacterium isolated from marine solar saltern.</title>
        <authorList>
            <person name="Zheng W.-S."/>
            <person name="Lu D.-C."/>
            <person name="Du Z.-J."/>
        </authorList>
    </citation>
    <scope>NUCLEOTIDE SEQUENCE [LARGE SCALE GENOMIC DNA]</scope>
    <source>
        <strain evidence="2 3">E85</strain>
    </source>
</reference>
<dbReference type="InterPro" id="IPR003781">
    <property type="entry name" value="CoA-bd"/>
</dbReference>
<dbReference type="PANTHER" id="PTHR33303">
    <property type="entry name" value="CYTOPLASMIC PROTEIN-RELATED"/>
    <property type="match status" value="1"/>
</dbReference>
<dbReference type="EMBL" id="QFFI01000006">
    <property type="protein sequence ID" value="PWG64277.1"/>
    <property type="molecule type" value="Genomic_DNA"/>
</dbReference>
<evidence type="ECO:0000313" key="2">
    <source>
        <dbReference type="EMBL" id="PWG64277.1"/>
    </source>
</evidence>
<dbReference type="SUPFAM" id="SSF51735">
    <property type="entry name" value="NAD(P)-binding Rossmann-fold domains"/>
    <property type="match status" value="1"/>
</dbReference>
<evidence type="ECO:0000259" key="1">
    <source>
        <dbReference type="SMART" id="SM00881"/>
    </source>
</evidence>
<sequence>MTDVETLRRILKENHTVAVVGLSAKWYRPSYFAAKYLLDHGYRVIPVNPGEEEILGQRCYPSLEAVPERVDVVDIFRRPADVPPIVESAIAIEARVVWMQIGVIHEAAAARAREAGLQVVMDRCMKIEYARLFGGLGFVGVNTGIISARRSQYLPY</sequence>
<dbReference type="Gene3D" id="3.40.50.720">
    <property type="entry name" value="NAD(P)-binding Rossmann-like Domain"/>
    <property type="match status" value="1"/>
</dbReference>
<dbReference type="OrthoDB" id="9807426at2"/>
<proteinExistence type="predicted"/>
<evidence type="ECO:0000313" key="3">
    <source>
        <dbReference type="Proteomes" id="UP000245474"/>
    </source>
</evidence>
<organism evidence="2 3">
    <name type="scientific">Sediminicurvatus halobius</name>
    <dbReference type="NCBI Taxonomy" id="2182432"/>
    <lineage>
        <taxon>Bacteria</taxon>
        <taxon>Pseudomonadati</taxon>
        <taxon>Pseudomonadota</taxon>
        <taxon>Gammaproteobacteria</taxon>
        <taxon>Chromatiales</taxon>
        <taxon>Ectothiorhodospiraceae</taxon>
        <taxon>Sediminicurvatus</taxon>
    </lineage>
</organism>
<comment type="caution">
    <text evidence="2">The sequence shown here is derived from an EMBL/GenBank/DDBJ whole genome shotgun (WGS) entry which is preliminary data.</text>
</comment>
<dbReference type="Proteomes" id="UP000245474">
    <property type="component" value="Unassembled WGS sequence"/>
</dbReference>
<dbReference type="PANTHER" id="PTHR33303:SF2">
    <property type="entry name" value="COA-BINDING DOMAIN-CONTAINING PROTEIN"/>
    <property type="match status" value="1"/>
</dbReference>
<keyword evidence="3" id="KW-1185">Reference proteome</keyword>
<feature type="domain" description="CoA-binding" evidence="1">
    <location>
        <begin position="10"/>
        <end position="103"/>
    </location>
</feature>
<dbReference type="AlphaFoldDB" id="A0A2U2N5E7"/>
<dbReference type="Pfam" id="PF13380">
    <property type="entry name" value="CoA_binding_2"/>
    <property type="match status" value="1"/>
</dbReference>
<protein>
    <submittedName>
        <fullName evidence="2">CoA-binding protein</fullName>
    </submittedName>
</protein>
<accession>A0A2U2N5E7</accession>
<gene>
    <name evidence="2" type="ORF">DEM34_05165</name>
</gene>
<dbReference type="SMART" id="SM00881">
    <property type="entry name" value="CoA_binding"/>
    <property type="match status" value="1"/>
</dbReference>
<name>A0A2U2N5E7_9GAMM</name>